<dbReference type="GO" id="GO:0005737">
    <property type="term" value="C:cytoplasm"/>
    <property type="evidence" value="ECO:0007669"/>
    <property type="project" value="TreeGrafter"/>
</dbReference>
<feature type="chain" id="PRO_5020823453" evidence="3">
    <location>
        <begin position="20"/>
        <end position="385"/>
    </location>
</feature>
<dbReference type="AlphaFoldDB" id="A0A4Q7MLG3"/>
<organism evidence="5 6">
    <name type="scientific">Pseudobacter ginsenosidimutans</name>
    <dbReference type="NCBI Taxonomy" id="661488"/>
    <lineage>
        <taxon>Bacteria</taxon>
        <taxon>Pseudomonadati</taxon>
        <taxon>Bacteroidota</taxon>
        <taxon>Chitinophagia</taxon>
        <taxon>Chitinophagales</taxon>
        <taxon>Chitinophagaceae</taxon>
        <taxon>Pseudobacter</taxon>
    </lineage>
</organism>
<reference evidence="5 6" key="1">
    <citation type="submission" date="2019-02" db="EMBL/GenBank/DDBJ databases">
        <title>Genomic Encyclopedia of Type Strains, Phase IV (KMG-IV): sequencing the most valuable type-strain genomes for metagenomic binning, comparative biology and taxonomic classification.</title>
        <authorList>
            <person name="Goeker M."/>
        </authorList>
    </citation>
    <scope>NUCLEOTIDE SEQUENCE [LARGE SCALE GENOMIC DNA]</scope>
    <source>
        <strain evidence="5 6">DSM 18116</strain>
    </source>
</reference>
<dbReference type="Proteomes" id="UP000293874">
    <property type="component" value="Unassembled WGS sequence"/>
</dbReference>
<keyword evidence="6" id="KW-1185">Reference proteome</keyword>
<evidence type="ECO:0000259" key="4">
    <source>
        <dbReference type="Pfam" id="PF25390"/>
    </source>
</evidence>
<dbReference type="InterPro" id="IPR051553">
    <property type="entry name" value="Ran_GTPase-activating"/>
</dbReference>
<keyword evidence="3" id="KW-0732">Signal</keyword>
<protein>
    <submittedName>
        <fullName evidence="5">Regulator of chromosome condensation (RCC1) repeat-containing protein</fullName>
    </submittedName>
</protein>
<dbReference type="InterPro" id="IPR000408">
    <property type="entry name" value="Reg_chr_condens"/>
</dbReference>
<dbReference type="OrthoDB" id="9805017at2"/>
<dbReference type="PROSITE" id="PS50012">
    <property type="entry name" value="RCC1_3"/>
    <property type="match status" value="2"/>
</dbReference>
<evidence type="ECO:0000256" key="3">
    <source>
        <dbReference type="SAM" id="SignalP"/>
    </source>
</evidence>
<dbReference type="PROSITE" id="PS00626">
    <property type="entry name" value="RCC1_2"/>
    <property type="match status" value="1"/>
</dbReference>
<evidence type="ECO:0000256" key="1">
    <source>
        <dbReference type="ARBA" id="ARBA00022658"/>
    </source>
</evidence>
<keyword evidence="2" id="KW-0677">Repeat</keyword>
<dbReference type="RefSeq" id="WP_130543561.1">
    <property type="nucleotide sequence ID" value="NZ_CP042431.1"/>
</dbReference>
<dbReference type="Pfam" id="PF25390">
    <property type="entry name" value="WD40_RLD"/>
    <property type="match status" value="1"/>
</dbReference>
<dbReference type="GO" id="GO:0005085">
    <property type="term" value="F:guanyl-nucleotide exchange factor activity"/>
    <property type="evidence" value="ECO:0007669"/>
    <property type="project" value="TreeGrafter"/>
</dbReference>
<dbReference type="Gene3D" id="2.130.10.30">
    <property type="entry name" value="Regulator of chromosome condensation 1/beta-lactamase-inhibitor protein II"/>
    <property type="match status" value="2"/>
</dbReference>
<dbReference type="InterPro" id="IPR058923">
    <property type="entry name" value="RCC1-like_dom"/>
</dbReference>
<dbReference type="PANTHER" id="PTHR45982:SF1">
    <property type="entry name" value="REGULATOR OF CHROMOSOME CONDENSATION"/>
    <property type="match status" value="1"/>
</dbReference>
<feature type="signal peptide" evidence="3">
    <location>
        <begin position="1"/>
        <end position="19"/>
    </location>
</feature>
<keyword evidence="1" id="KW-0344">Guanine-nucleotide releasing factor</keyword>
<dbReference type="SUPFAM" id="SSF50985">
    <property type="entry name" value="RCC1/BLIP-II"/>
    <property type="match status" value="1"/>
</dbReference>
<name>A0A4Q7MLG3_9BACT</name>
<sequence length="385" mass="40676">MKRLLGVTIISISCLCSFAQTFSGNWICSYRNKTGINHVMALSNGEVMRWQAGGEMQKIPDIENAVQVSGGEEHLLVLDKNGYVYTLGMNDYYQLGDPDLVSKKIRESERMVKVKGLKNVIAISAFSKTNYALLRDGTVMAWGNGNEGMCGDGEKITSGAYSASAAGKKEPVKVINLDHVIAISGPMALKDDGSVWTWGDGYQGRLGCGDVKSVSVPGKVPGIENAIAISGSRNGGYALLKDGTVKAWGTNYKGQLGTGVPSSKIYQGSRDERSLIPVSVIKLFNVKAIDASSGILALRKDGTVMGWGWGELSALGPLGGDVTSTPVHVHKLSGVKAVKAGNGSGFALLNDGTLVGWGAQMITTGAYKNSKTVIRIKSLGKLAPL</sequence>
<feature type="domain" description="RCC1-like" evidence="4">
    <location>
        <begin position="64"/>
        <end position="360"/>
    </location>
</feature>
<evidence type="ECO:0000313" key="5">
    <source>
        <dbReference type="EMBL" id="RZS69205.1"/>
    </source>
</evidence>
<evidence type="ECO:0000313" key="6">
    <source>
        <dbReference type="Proteomes" id="UP000293874"/>
    </source>
</evidence>
<dbReference type="InterPro" id="IPR009091">
    <property type="entry name" value="RCC1/BLIP-II"/>
</dbReference>
<gene>
    <name evidence="5" type="ORF">EV199_5039</name>
</gene>
<proteinExistence type="predicted"/>
<dbReference type="PANTHER" id="PTHR45982">
    <property type="entry name" value="REGULATOR OF CHROMOSOME CONDENSATION"/>
    <property type="match status" value="1"/>
</dbReference>
<comment type="caution">
    <text evidence="5">The sequence shown here is derived from an EMBL/GenBank/DDBJ whole genome shotgun (WGS) entry which is preliminary data.</text>
</comment>
<accession>A0A4Q7MLG3</accession>
<evidence type="ECO:0000256" key="2">
    <source>
        <dbReference type="ARBA" id="ARBA00022737"/>
    </source>
</evidence>
<dbReference type="EMBL" id="SGXA01000003">
    <property type="protein sequence ID" value="RZS69205.1"/>
    <property type="molecule type" value="Genomic_DNA"/>
</dbReference>